<dbReference type="KEGG" id="dsa:Desal_0398"/>
<organism evidence="3 4">
    <name type="scientific">Maridesulfovibrio salexigens (strain ATCC 14822 / DSM 2638 / NCIMB 8403 / VKM B-1763)</name>
    <name type="common">Desulfovibrio salexigens</name>
    <dbReference type="NCBI Taxonomy" id="526222"/>
    <lineage>
        <taxon>Bacteria</taxon>
        <taxon>Pseudomonadati</taxon>
        <taxon>Thermodesulfobacteriota</taxon>
        <taxon>Desulfovibrionia</taxon>
        <taxon>Desulfovibrionales</taxon>
        <taxon>Desulfovibrionaceae</taxon>
        <taxon>Maridesulfovibrio</taxon>
    </lineage>
</organism>
<evidence type="ECO:0000313" key="3">
    <source>
        <dbReference type="EMBL" id="ACS78465.1"/>
    </source>
</evidence>
<keyword evidence="1" id="KW-1133">Transmembrane helix</keyword>
<feature type="domain" description="PDZ" evidence="2">
    <location>
        <begin position="241"/>
        <end position="280"/>
    </location>
</feature>
<keyword evidence="4" id="KW-1185">Reference proteome</keyword>
<dbReference type="eggNOG" id="ENOG50318SQ">
    <property type="taxonomic scope" value="Bacteria"/>
</dbReference>
<dbReference type="InterPro" id="IPR036034">
    <property type="entry name" value="PDZ_sf"/>
</dbReference>
<keyword evidence="1" id="KW-0812">Transmembrane</keyword>
<dbReference type="Proteomes" id="UP000002601">
    <property type="component" value="Chromosome"/>
</dbReference>
<keyword evidence="1" id="KW-0472">Membrane</keyword>
<gene>
    <name evidence="3" type="ordered locus">Desal_0398</name>
</gene>
<protein>
    <recommendedName>
        <fullName evidence="2">PDZ domain-containing protein</fullName>
    </recommendedName>
</protein>
<reference evidence="3 4" key="1">
    <citation type="submission" date="2009-06" db="EMBL/GenBank/DDBJ databases">
        <title>Complete sequence of Desulfovibrio salexigens DSM 2638.</title>
        <authorList>
            <consortium name="US DOE Joint Genome Institute"/>
            <person name="Lucas S."/>
            <person name="Copeland A."/>
            <person name="Lapidus A."/>
            <person name="Glavina del Rio T."/>
            <person name="Tice H."/>
            <person name="Bruce D."/>
            <person name="Goodwin L."/>
            <person name="Pitluck S."/>
            <person name="Munk A.C."/>
            <person name="Brettin T."/>
            <person name="Detter J.C."/>
            <person name="Han C."/>
            <person name="Tapia R."/>
            <person name="Larimer F."/>
            <person name="Land M."/>
            <person name="Hauser L."/>
            <person name="Kyrpides N."/>
            <person name="Anderson I."/>
            <person name="Wall J.D."/>
            <person name="Arkin A.P."/>
            <person name="Dehal P."/>
            <person name="Chivian D."/>
            <person name="Giles B."/>
            <person name="Hazen T.C."/>
        </authorList>
    </citation>
    <scope>NUCLEOTIDE SEQUENCE [LARGE SCALE GENOMIC DNA]</scope>
    <source>
        <strain evidence="4">ATCC 14822 / DSM 2638 / NCIMB 8403 / VKM B-1763</strain>
    </source>
</reference>
<sequence>MGMEKYLHKAAADAFFRLALIIASLTLLGALIILSLPEPKPRAFNYVDAMRDLPPPDPLTYPYYSFFTTKRRHIFQYGQLNLVQRSYRRAAPALPPGPDVSGLSLMATMPGEGKSYAIISGINGGASTLVTLGQMVRESVLVEIASNHVTLARNDQNVTLPMNTVWDEQAESLLSESGVTKKAGVSYKLTVPAEAEGKGGSVDIKGLGVNLIPLTVVERKDMGIPSGRGLKVARVLRKDTGLLPEDLLLAVSGRPVGSIAQVSDILKSKIGKEVFLTIIRKGKPMNVNMTVP</sequence>
<dbReference type="OrthoDB" id="9758917at2"/>
<dbReference type="SUPFAM" id="SSF50156">
    <property type="entry name" value="PDZ domain-like"/>
    <property type="match status" value="1"/>
</dbReference>
<feature type="transmembrane region" description="Helical" evidence="1">
    <location>
        <begin position="15"/>
        <end position="36"/>
    </location>
</feature>
<evidence type="ECO:0000256" key="1">
    <source>
        <dbReference type="SAM" id="Phobius"/>
    </source>
</evidence>
<dbReference type="Pfam" id="PF17820">
    <property type="entry name" value="PDZ_6"/>
    <property type="match status" value="1"/>
</dbReference>
<dbReference type="RefSeq" id="WP_012765991.1">
    <property type="nucleotide sequence ID" value="NC_012881.1"/>
</dbReference>
<name>C6BWY5_MARSD</name>
<dbReference type="AlphaFoldDB" id="C6BWY5"/>
<dbReference type="InterPro" id="IPR041489">
    <property type="entry name" value="PDZ_6"/>
</dbReference>
<dbReference type="STRING" id="526222.Desal_0398"/>
<evidence type="ECO:0000259" key="2">
    <source>
        <dbReference type="Pfam" id="PF17820"/>
    </source>
</evidence>
<dbReference type="EMBL" id="CP001649">
    <property type="protein sequence ID" value="ACS78465.1"/>
    <property type="molecule type" value="Genomic_DNA"/>
</dbReference>
<proteinExistence type="predicted"/>
<evidence type="ECO:0000313" key="4">
    <source>
        <dbReference type="Proteomes" id="UP000002601"/>
    </source>
</evidence>
<accession>C6BWY5</accession>
<dbReference type="HOGENOM" id="CLU_926623_0_0_7"/>
<dbReference type="Gene3D" id="2.30.42.10">
    <property type="match status" value="1"/>
</dbReference>